<evidence type="ECO:0000313" key="7">
    <source>
        <dbReference type="Proteomes" id="UP001501578"/>
    </source>
</evidence>
<keyword evidence="2" id="KW-0812">Transmembrane</keyword>
<accession>A0ABN1NMN1</accession>
<organism evidence="6 7">
    <name type="scientific">Nonomuraea longicatena</name>
    <dbReference type="NCBI Taxonomy" id="83682"/>
    <lineage>
        <taxon>Bacteria</taxon>
        <taxon>Bacillati</taxon>
        <taxon>Actinomycetota</taxon>
        <taxon>Actinomycetes</taxon>
        <taxon>Streptosporangiales</taxon>
        <taxon>Streptosporangiaceae</taxon>
        <taxon>Nonomuraea</taxon>
    </lineage>
</organism>
<keyword evidence="3" id="KW-1133">Transmembrane helix</keyword>
<keyword evidence="5" id="KW-0732">Signal</keyword>
<dbReference type="EMBL" id="BAAAHQ010000001">
    <property type="protein sequence ID" value="GAA0912487.1"/>
    <property type="molecule type" value="Genomic_DNA"/>
</dbReference>
<dbReference type="PANTHER" id="PTHR30168:SF0">
    <property type="entry name" value="INNER MEMBRANE PROTEIN"/>
    <property type="match status" value="1"/>
</dbReference>
<dbReference type="InterPro" id="IPR007343">
    <property type="entry name" value="Uncharacterised_pept_Zn_put"/>
</dbReference>
<comment type="caution">
    <text evidence="6">The sequence shown here is derived from an EMBL/GenBank/DDBJ whole genome shotgun (WGS) entry which is preliminary data.</text>
</comment>
<comment type="subcellular location">
    <subcellularLocation>
        <location evidence="1">Membrane</location>
        <topology evidence="1">Single-pass membrane protein</topology>
    </subcellularLocation>
</comment>
<dbReference type="Proteomes" id="UP001501578">
    <property type="component" value="Unassembled WGS sequence"/>
</dbReference>
<dbReference type="RefSeq" id="WP_343947829.1">
    <property type="nucleotide sequence ID" value="NZ_BAAAHQ010000001.1"/>
</dbReference>
<feature type="chain" id="PRO_5047004091" evidence="5">
    <location>
        <begin position="25"/>
        <end position="251"/>
    </location>
</feature>
<keyword evidence="7" id="KW-1185">Reference proteome</keyword>
<evidence type="ECO:0000313" key="6">
    <source>
        <dbReference type="EMBL" id="GAA0912487.1"/>
    </source>
</evidence>
<name>A0ABN1NMN1_9ACTN</name>
<proteinExistence type="predicted"/>
<evidence type="ECO:0000256" key="3">
    <source>
        <dbReference type="ARBA" id="ARBA00022989"/>
    </source>
</evidence>
<evidence type="ECO:0000256" key="4">
    <source>
        <dbReference type="ARBA" id="ARBA00023136"/>
    </source>
</evidence>
<keyword evidence="4" id="KW-0472">Membrane</keyword>
<evidence type="ECO:0000256" key="2">
    <source>
        <dbReference type="ARBA" id="ARBA00022692"/>
    </source>
</evidence>
<dbReference type="Pfam" id="PF04228">
    <property type="entry name" value="Zn_peptidase"/>
    <property type="match status" value="1"/>
</dbReference>
<sequence>MRIRHFALCVGMVAGLTVSGTARAESATPPALSQNPIYRSGPTTPMACAVPAIRRGSLRSLKSFHRAMARCADRFWAGRFRAAGLPYSSPKVEITTGNASACGRVTTHGAQYCPQQRTVVIRVMRRDLTDPFRMNIAHSVAHEWGHHVQELSGILDARTTVYLTSSDEERTTLSHRLEMQAECFAGVFYSSTLESIGPGITWAQWIQAVGDAGESRSHGRPRNLAYWQNRGYTEAGAGACNTWTAPKSRVS</sequence>
<reference evidence="6 7" key="1">
    <citation type="journal article" date="2019" name="Int. J. Syst. Evol. Microbiol.">
        <title>The Global Catalogue of Microorganisms (GCM) 10K type strain sequencing project: providing services to taxonomists for standard genome sequencing and annotation.</title>
        <authorList>
            <consortium name="The Broad Institute Genomics Platform"/>
            <consortium name="The Broad Institute Genome Sequencing Center for Infectious Disease"/>
            <person name="Wu L."/>
            <person name="Ma J."/>
        </authorList>
    </citation>
    <scope>NUCLEOTIDE SEQUENCE [LARGE SCALE GENOMIC DNA]</scope>
    <source>
        <strain evidence="6 7">JCM 11136</strain>
    </source>
</reference>
<evidence type="ECO:0000256" key="1">
    <source>
        <dbReference type="ARBA" id="ARBA00004167"/>
    </source>
</evidence>
<evidence type="ECO:0000256" key="5">
    <source>
        <dbReference type="SAM" id="SignalP"/>
    </source>
</evidence>
<protein>
    <submittedName>
        <fullName evidence="6">Neutral zinc metallopeptidase</fullName>
    </submittedName>
</protein>
<gene>
    <name evidence="6" type="ORF">GCM10009560_03260</name>
</gene>
<dbReference type="PANTHER" id="PTHR30168">
    <property type="entry name" value="PUTATIVE MEMBRANE PROTEIN YPFJ"/>
    <property type="match status" value="1"/>
</dbReference>
<feature type="signal peptide" evidence="5">
    <location>
        <begin position="1"/>
        <end position="24"/>
    </location>
</feature>